<dbReference type="AlphaFoldDB" id="A0A5C3KAM9"/>
<evidence type="ECO:0000256" key="1">
    <source>
        <dbReference type="SAM" id="SignalP"/>
    </source>
</evidence>
<keyword evidence="3" id="KW-1185">Reference proteome</keyword>
<evidence type="ECO:0000313" key="3">
    <source>
        <dbReference type="Proteomes" id="UP000307440"/>
    </source>
</evidence>
<feature type="signal peptide" evidence="1">
    <location>
        <begin position="1"/>
        <end position="25"/>
    </location>
</feature>
<protein>
    <submittedName>
        <fullName evidence="2">Uncharacterized protein</fullName>
    </submittedName>
</protein>
<evidence type="ECO:0000313" key="2">
    <source>
        <dbReference type="EMBL" id="TFK16912.1"/>
    </source>
</evidence>
<accession>A0A5C3KAM9</accession>
<sequence length="291" mass="32120">MWYLIATCILLLAIMLNSSTGPAEPSYDVAVKQTQKPGEHLQSNTDQDDHFKDKSEGDVVVTETKLITITRTVTRTALAETPSARLSWRKSGGCRQRSPSSMLQIYNLKGDLIGSCPDTSTMRKSTEVITRFCWDTSVIVSEKPFDSSLKDITEIEGLIKQLKKFETGMLSPSKKHLLMSCDGRESQSFSGHVIRRLNDCTMLALLGARRIVIGEQRWAWLFTAKSQSLQCTAQGSTKKKKKINPALSETWGGSSSSTHAVWLPIGGCDMANVGRDTLGVTLALYTNQKPI</sequence>
<dbReference type="EMBL" id="ML210608">
    <property type="protein sequence ID" value="TFK16912.1"/>
    <property type="molecule type" value="Genomic_DNA"/>
</dbReference>
<proteinExistence type="predicted"/>
<keyword evidence="1" id="KW-0732">Signal</keyword>
<dbReference type="Proteomes" id="UP000307440">
    <property type="component" value="Unassembled WGS sequence"/>
</dbReference>
<organism evidence="2 3">
    <name type="scientific">Coprinopsis marcescibilis</name>
    <name type="common">Agaric fungus</name>
    <name type="synonym">Psathyrella marcescibilis</name>
    <dbReference type="NCBI Taxonomy" id="230819"/>
    <lineage>
        <taxon>Eukaryota</taxon>
        <taxon>Fungi</taxon>
        <taxon>Dikarya</taxon>
        <taxon>Basidiomycota</taxon>
        <taxon>Agaricomycotina</taxon>
        <taxon>Agaricomycetes</taxon>
        <taxon>Agaricomycetidae</taxon>
        <taxon>Agaricales</taxon>
        <taxon>Agaricineae</taxon>
        <taxon>Psathyrellaceae</taxon>
        <taxon>Coprinopsis</taxon>
    </lineage>
</organism>
<reference evidence="2 3" key="1">
    <citation type="journal article" date="2019" name="Nat. Ecol. Evol.">
        <title>Megaphylogeny resolves global patterns of mushroom evolution.</title>
        <authorList>
            <person name="Varga T."/>
            <person name="Krizsan K."/>
            <person name="Foldi C."/>
            <person name="Dima B."/>
            <person name="Sanchez-Garcia M."/>
            <person name="Sanchez-Ramirez S."/>
            <person name="Szollosi G.J."/>
            <person name="Szarkandi J.G."/>
            <person name="Papp V."/>
            <person name="Albert L."/>
            <person name="Andreopoulos W."/>
            <person name="Angelini C."/>
            <person name="Antonin V."/>
            <person name="Barry K.W."/>
            <person name="Bougher N.L."/>
            <person name="Buchanan P."/>
            <person name="Buyck B."/>
            <person name="Bense V."/>
            <person name="Catcheside P."/>
            <person name="Chovatia M."/>
            <person name="Cooper J."/>
            <person name="Damon W."/>
            <person name="Desjardin D."/>
            <person name="Finy P."/>
            <person name="Geml J."/>
            <person name="Haridas S."/>
            <person name="Hughes K."/>
            <person name="Justo A."/>
            <person name="Karasinski D."/>
            <person name="Kautmanova I."/>
            <person name="Kiss B."/>
            <person name="Kocsube S."/>
            <person name="Kotiranta H."/>
            <person name="LaButti K.M."/>
            <person name="Lechner B.E."/>
            <person name="Liimatainen K."/>
            <person name="Lipzen A."/>
            <person name="Lukacs Z."/>
            <person name="Mihaltcheva S."/>
            <person name="Morgado L.N."/>
            <person name="Niskanen T."/>
            <person name="Noordeloos M.E."/>
            <person name="Ohm R.A."/>
            <person name="Ortiz-Santana B."/>
            <person name="Ovrebo C."/>
            <person name="Racz N."/>
            <person name="Riley R."/>
            <person name="Savchenko A."/>
            <person name="Shiryaev A."/>
            <person name="Soop K."/>
            <person name="Spirin V."/>
            <person name="Szebenyi C."/>
            <person name="Tomsovsky M."/>
            <person name="Tulloss R.E."/>
            <person name="Uehling J."/>
            <person name="Grigoriev I.V."/>
            <person name="Vagvolgyi C."/>
            <person name="Papp T."/>
            <person name="Martin F.M."/>
            <person name="Miettinen O."/>
            <person name="Hibbett D.S."/>
            <person name="Nagy L.G."/>
        </authorList>
    </citation>
    <scope>NUCLEOTIDE SEQUENCE [LARGE SCALE GENOMIC DNA]</scope>
    <source>
        <strain evidence="2 3">CBS 121175</strain>
    </source>
</reference>
<gene>
    <name evidence="2" type="ORF">FA15DRAFT_698630</name>
</gene>
<name>A0A5C3KAM9_COPMA</name>
<feature type="chain" id="PRO_5022763179" evidence="1">
    <location>
        <begin position="26"/>
        <end position="291"/>
    </location>
</feature>